<dbReference type="RefSeq" id="XP_011503333.1">
    <property type="nucleotide sequence ID" value="XM_011505031.1"/>
</dbReference>
<dbReference type="SMART" id="SM00020">
    <property type="entry name" value="Tryp_SPc"/>
    <property type="match status" value="1"/>
</dbReference>
<gene>
    <name evidence="4" type="primary">LOC105366543</name>
</gene>
<dbReference type="KEGG" id="csol:105366543"/>
<dbReference type="PROSITE" id="PS50240">
    <property type="entry name" value="TRYPSIN_DOM"/>
    <property type="match status" value="1"/>
</dbReference>
<dbReference type="GO" id="GO:0006508">
    <property type="term" value="P:proteolysis"/>
    <property type="evidence" value="ECO:0007669"/>
    <property type="project" value="InterPro"/>
</dbReference>
<organism evidence="3 4">
    <name type="scientific">Ceratosolen solmsi marchali</name>
    <dbReference type="NCBI Taxonomy" id="326594"/>
    <lineage>
        <taxon>Eukaryota</taxon>
        <taxon>Metazoa</taxon>
        <taxon>Ecdysozoa</taxon>
        <taxon>Arthropoda</taxon>
        <taxon>Hexapoda</taxon>
        <taxon>Insecta</taxon>
        <taxon>Pterygota</taxon>
        <taxon>Neoptera</taxon>
        <taxon>Endopterygota</taxon>
        <taxon>Hymenoptera</taxon>
        <taxon>Apocrita</taxon>
        <taxon>Proctotrupomorpha</taxon>
        <taxon>Chalcidoidea</taxon>
        <taxon>Agaonidae</taxon>
        <taxon>Agaoninae</taxon>
        <taxon>Ceratosolen</taxon>
    </lineage>
</organism>
<dbReference type="InterPro" id="IPR009003">
    <property type="entry name" value="Peptidase_S1_PA"/>
</dbReference>
<protein>
    <submittedName>
        <fullName evidence="4">Chymotrypsin-1-like</fullName>
    </submittedName>
</protein>
<dbReference type="PANTHER" id="PTHR24271">
    <property type="entry name" value="KALLIKREIN-RELATED"/>
    <property type="match status" value="1"/>
</dbReference>
<dbReference type="Gene3D" id="2.40.10.10">
    <property type="entry name" value="Trypsin-like serine proteases"/>
    <property type="match status" value="1"/>
</dbReference>
<dbReference type="SUPFAM" id="SSF50494">
    <property type="entry name" value="Trypsin-like serine proteases"/>
    <property type="match status" value="1"/>
</dbReference>
<dbReference type="InterPro" id="IPR043504">
    <property type="entry name" value="Peptidase_S1_PA_chymotrypsin"/>
</dbReference>
<evidence type="ECO:0000256" key="1">
    <source>
        <dbReference type="ARBA" id="ARBA00023157"/>
    </source>
</evidence>
<name>A0AAJ6YSE5_9HYME</name>
<feature type="domain" description="Peptidase S1" evidence="2">
    <location>
        <begin position="19"/>
        <end position="175"/>
    </location>
</feature>
<dbReference type="AlphaFoldDB" id="A0AAJ6YSE5"/>
<sequence length="177" mass="19814">MWRREPTILDVFGNTYLPEAIKIHPEYTGSVDPVKRAIFDIAVIKLLTTIDYNDYQKRVYLPTRNVLTGDVGMLSGWGSVSLSPIQFSNKLQAAWMTILDLPSCSTRIDHPLSIDQFCAYQRPGVGAAIGDSGNPLIINNKVVGLLLASYPFATGEPELYLNVYMHVSFIRNIIEKH</sequence>
<dbReference type="InterPro" id="IPR001254">
    <property type="entry name" value="Trypsin_dom"/>
</dbReference>
<keyword evidence="1" id="KW-1015">Disulfide bond</keyword>
<dbReference type="GO" id="GO:0030141">
    <property type="term" value="C:secretory granule"/>
    <property type="evidence" value="ECO:0007669"/>
    <property type="project" value="TreeGrafter"/>
</dbReference>
<reference evidence="4" key="1">
    <citation type="submission" date="2025-08" db="UniProtKB">
        <authorList>
            <consortium name="RefSeq"/>
        </authorList>
    </citation>
    <scope>IDENTIFICATION</scope>
</reference>
<keyword evidence="3" id="KW-1185">Reference proteome</keyword>
<dbReference type="Pfam" id="PF00089">
    <property type="entry name" value="Trypsin"/>
    <property type="match status" value="1"/>
</dbReference>
<evidence type="ECO:0000313" key="4">
    <source>
        <dbReference type="RefSeq" id="XP_011503333.1"/>
    </source>
</evidence>
<accession>A0AAJ6YSE5</accession>
<dbReference type="GO" id="GO:0004252">
    <property type="term" value="F:serine-type endopeptidase activity"/>
    <property type="evidence" value="ECO:0007669"/>
    <property type="project" value="InterPro"/>
</dbReference>
<evidence type="ECO:0000313" key="3">
    <source>
        <dbReference type="Proteomes" id="UP000695007"/>
    </source>
</evidence>
<dbReference type="Proteomes" id="UP000695007">
    <property type="component" value="Unplaced"/>
</dbReference>
<dbReference type="GeneID" id="105366543"/>
<proteinExistence type="predicted"/>
<dbReference type="PANTHER" id="PTHR24271:SF5">
    <property type="entry name" value="PROTEASE, SERINE 51"/>
    <property type="match status" value="1"/>
</dbReference>
<evidence type="ECO:0000259" key="2">
    <source>
        <dbReference type="PROSITE" id="PS50240"/>
    </source>
</evidence>